<proteinExistence type="predicted"/>
<comment type="caution">
    <text evidence="1">The sequence shown here is derived from an EMBL/GenBank/DDBJ whole genome shotgun (WGS) entry which is preliminary data.</text>
</comment>
<evidence type="ECO:0000313" key="1">
    <source>
        <dbReference type="EMBL" id="TMW67559.1"/>
    </source>
</evidence>
<dbReference type="EMBL" id="SPLM01000004">
    <property type="protein sequence ID" value="TMW67559.1"/>
    <property type="molecule type" value="Genomic_DNA"/>
</dbReference>
<accession>A0A8K1FNP9</accession>
<reference evidence="1" key="1">
    <citation type="submission" date="2019-03" db="EMBL/GenBank/DDBJ databases">
        <title>Long read genome sequence of the mycoparasitic Pythium oligandrum ATCC 38472 isolated from sugarbeet rhizosphere.</title>
        <authorList>
            <person name="Gaulin E."/>
        </authorList>
    </citation>
    <scope>NUCLEOTIDE SEQUENCE</scope>
    <source>
        <strain evidence="1">ATCC 38472_TT</strain>
    </source>
</reference>
<keyword evidence="2" id="KW-1185">Reference proteome</keyword>
<organism evidence="1 2">
    <name type="scientific">Pythium oligandrum</name>
    <name type="common">Mycoparasitic fungus</name>
    <dbReference type="NCBI Taxonomy" id="41045"/>
    <lineage>
        <taxon>Eukaryota</taxon>
        <taxon>Sar</taxon>
        <taxon>Stramenopiles</taxon>
        <taxon>Oomycota</taxon>
        <taxon>Peronosporomycetes</taxon>
        <taxon>Pythiales</taxon>
        <taxon>Pythiaceae</taxon>
        <taxon>Pythium</taxon>
    </lineage>
</organism>
<gene>
    <name evidence="1" type="ORF">Poli38472_011179</name>
</gene>
<protein>
    <submittedName>
        <fullName evidence="1">Uncharacterized protein</fullName>
    </submittedName>
</protein>
<name>A0A8K1FNP9_PYTOL</name>
<dbReference type="OrthoDB" id="129194at2759"/>
<dbReference type="Proteomes" id="UP000794436">
    <property type="component" value="Unassembled WGS sequence"/>
</dbReference>
<sequence>MYQALCSVVVQSTKLKKLTIADHAYGAVTDTKWRWLVYALFSKASTTSVNIMNARTTALLPIREPVDVASVVNAQYPHTQLLDDSSPVHDVDLGVVHLAKDTAIQFSSDPQDRITLDEESVFEIIRDDPSAAIWTW</sequence>
<dbReference type="AlphaFoldDB" id="A0A8K1FNP9"/>
<evidence type="ECO:0000313" key="2">
    <source>
        <dbReference type="Proteomes" id="UP000794436"/>
    </source>
</evidence>